<dbReference type="SMART" id="SM00066">
    <property type="entry name" value="GAL4"/>
    <property type="match status" value="1"/>
</dbReference>
<keyword evidence="3" id="KW-0805">Transcription regulation</keyword>
<keyword evidence="6" id="KW-0539">Nucleus</keyword>
<keyword evidence="4" id="KW-0238">DNA-binding</keyword>
<dbReference type="AlphaFoldDB" id="A0AA38XK05"/>
<dbReference type="GO" id="GO:0000981">
    <property type="term" value="F:DNA-binding transcription factor activity, RNA polymerase II-specific"/>
    <property type="evidence" value="ECO:0007669"/>
    <property type="project" value="InterPro"/>
</dbReference>
<evidence type="ECO:0000256" key="1">
    <source>
        <dbReference type="ARBA" id="ARBA00022723"/>
    </source>
</evidence>
<organism evidence="8 9">
    <name type="scientific">Knufia peltigerae</name>
    <dbReference type="NCBI Taxonomy" id="1002370"/>
    <lineage>
        <taxon>Eukaryota</taxon>
        <taxon>Fungi</taxon>
        <taxon>Dikarya</taxon>
        <taxon>Ascomycota</taxon>
        <taxon>Pezizomycotina</taxon>
        <taxon>Eurotiomycetes</taxon>
        <taxon>Chaetothyriomycetidae</taxon>
        <taxon>Chaetothyriales</taxon>
        <taxon>Trichomeriaceae</taxon>
        <taxon>Knufia</taxon>
    </lineage>
</organism>
<protein>
    <recommendedName>
        <fullName evidence="7">Zn(2)-C6 fungal-type domain-containing protein</fullName>
    </recommendedName>
</protein>
<reference evidence="8" key="1">
    <citation type="submission" date="2022-10" db="EMBL/GenBank/DDBJ databases">
        <title>Culturing micro-colonial fungi from biological soil crusts in the Mojave desert and describing Neophaeococcomyces mojavensis, and introducing the new genera and species Taxawa tesnikishii.</title>
        <authorList>
            <person name="Kurbessoian T."/>
            <person name="Stajich J.E."/>
        </authorList>
    </citation>
    <scope>NUCLEOTIDE SEQUENCE</scope>
    <source>
        <strain evidence="8">TK_35</strain>
    </source>
</reference>
<dbReference type="PROSITE" id="PS50048">
    <property type="entry name" value="ZN2_CY6_FUNGAL_2"/>
    <property type="match status" value="1"/>
</dbReference>
<dbReference type="InterPro" id="IPR052073">
    <property type="entry name" value="Amide_Lactam_Regulators"/>
</dbReference>
<evidence type="ECO:0000256" key="2">
    <source>
        <dbReference type="ARBA" id="ARBA00022833"/>
    </source>
</evidence>
<keyword evidence="2" id="KW-0862">Zinc</keyword>
<dbReference type="InterPro" id="IPR036864">
    <property type="entry name" value="Zn2-C6_fun-type_DNA-bd_sf"/>
</dbReference>
<evidence type="ECO:0000256" key="4">
    <source>
        <dbReference type="ARBA" id="ARBA00023125"/>
    </source>
</evidence>
<evidence type="ECO:0000256" key="5">
    <source>
        <dbReference type="ARBA" id="ARBA00023163"/>
    </source>
</evidence>
<keyword evidence="5" id="KW-0804">Transcription</keyword>
<dbReference type="GO" id="GO:0008270">
    <property type="term" value="F:zinc ion binding"/>
    <property type="evidence" value="ECO:0007669"/>
    <property type="project" value="InterPro"/>
</dbReference>
<dbReference type="EMBL" id="JAPDRN010000180">
    <property type="protein sequence ID" value="KAJ9614906.1"/>
    <property type="molecule type" value="Genomic_DNA"/>
</dbReference>
<sequence>MSDPGSATNIDCEVQTPRTLKKAKACASCHARKIRCDLQLHEDTHATCSNCKNSGRFCQPHIRKRKHDQVRDAPTALHRADRHAGSRELGAHVPAREFPVHDTLTSSKQQPSYLGRSSYITGDFAVDEDDAHQYQSPSKTSTTLQTQIQRLASADETPQGPLRQSLLRNFMLYCRPWMPLIDETDLDKLDIGTRNSLLMTAMLVAGSIVSSTAQAAEAGQLCYQRAKILFYTGAEVHTLETIVATIFLQWLNPSGPEHVSIDSSSFWLRISVGLAHQLGLHREPDSKLPDAKLRRKIWWTLVARDNQIATSHGRPRAINLEDTNVRPLRDSDFDKQQDAALFKHFVRITSILGDMTEHYRRGTLSDRKKLNIEAELLRWLMEVPESLRLFDRDTRSLKEYSLKSRQLHIPYFTALIILFRDVTPTQTPSPLSSLAASFISGIFEEYLTHEDMSHLAAPAIFYLLVAALVQISYHRFPRWNAARTEEVQIINLSLNELKRRFPTALGAERVVNQAMKHAANLQTPYTPLRTCLKPEHQDFVSAFGPQLCRQWQVVFGSNEVDGPMGGRFNTRHAAGLIEPVSSSVRTESRFGTPDDLVNTLDHDPDWPGTVTMGPEDPAAIFLDQDGFDAVGRWWWQDWMPLTGS</sequence>
<dbReference type="GO" id="GO:0006351">
    <property type="term" value="P:DNA-templated transcription"/>
    <property type="evidence" value="ECO:0007669"/>
    <property type="project" value="InterPro"/>
</dbReference>
<evidence type="ECO:0000256" key="3">
    <source>
        <dbReference type="ARBA" id="ARBA00023015"/>
    </source>
</evidence>
<evidence type="ECO:0000313" key="9">
    <source>
        <dbReference type="Proteomes" id="UP001172681"/>
    </source>
</evidence>
<accession>A0AA38XK05</accession>
<dbReference type="PANTHER" id="PTHR47171:SF2">
    <property type="entry name" value="TRANSCRIPTION FACTOR, PUTATIVE-RELATED"/>
    <property type="match status" value="1"/>
</dbReference>
<evidence type="ECO:0000313" key="8">
    <source>
        <dbReference type="EMBL" id="KAJ9614906.1"/>
    </source>
</evidence>
<dbReference type="InterPro" id="IPR007219">
    <property type="entry name" value="XnlR_reg_dom"/>
</dbReference>
<feature type="domain" description="Zn(2)-C6 fungal-type" evidence="7">
    <location>
        <begin position="25"/>
        <end position="58"/>
    </location>
</feature>
<dbReference type="PANTHER" id="PTHR47171">
    <property type="entry name" value="FARA-RELATED"/>
    <property type="match status" value="1"/>
</dbReference>
<gene>
    <name evidence="8" type="ORF">H2204_014305</name>
</gene>
<evidence type="ECO:0000256" key="6">
    <source>
        <dbReference type="ARBA" id="ARBA00023242"/>
    </source>
</evidence>
<dbReference type="Pfam" id="PF04082">
    <property type="entry name" value="Fungal_trans"/>
    <property type="match status" value="1"/>
</dbReference>
<proteinExistence type="predicted"/>
<evidence type="ECO:0000259" key="7">
    <source>
        <dbReference type="PROSITE" id="PS50048"/>
    </source>
</evidence>
<dbReference type="CDD" id="cd12148">
    <property type="entry name" value="fungal_TF_MHR"/>
    <property type="match status" value="1"/>
</dbReference>
<name>A0AA38XK05_9EURO</name>
<dbReference type="SUPFAM" id="SSF57701">
    <property type="entry name" value="Zn2/Cys6 DNA-binding domain"/>
    <property type="match status" value="1"/>
</dbReference>
<dbReference type="PROSITE" id="PS00463">
    <property type="entry name" value="ZN2_CY6_FUNGAL_1"/>
    <property type="match status" value="1"/>
</dbReference>
<keyword evidence="9" id="KW-1185">Reference proteome</keyword>
<dbReference type="Gene3D" id="4.10.240.10">
    <property type="entry name" value="Zn(2)-C6 fungal-type DNA-binding domain"/>
    <property type="match status" value="1"/>
</dbReference>
<dbReference type="CDD" id="cd00067">
    <property type="entry name" value="GAL4"/>
    <property type="match status" value="1"/>
</dbReference>
<dbReference type="GO" id="GO:0003677">
    <property type="term" value="F:DNA binding"/>
    <property type="evidence" value="ECO:0007669"/>
    <property type="project" value="UniProtKB-KW"/>
</dbReference>
<dbReference type="InterPro" id="IPR001138">
    <property type="entry name" value="Zn2Cys6_DnaBD"/>
</dbReference>
<comment type="caution">
    <text evidence="8">The sequence shown here is derived from an EMBL/GenBank/DDBJ whole genome shotgun (WGS) entry which is preliminary data.</text>
</comment>
<dbReference type="Proteomes" id="UP001172681">
    <property type="component" value="Unassembled WGS sequence"/>
</dbReference>
<dbReference type="SMART" id="SM00906">
    <property type="entry name" value="Fungal_trans"/>
    <property type="match status" value="1"/>
</dbReference>
<keyword evidence="1" id="KW-0479">Metal-binding</keyword>